<dbReference type="Proteomes" id="UP000011770">
    <property type="component" value="Unassembled WGS sequence"/>
</dbReference>
<gene>
    <name evidence="2" type="ORF">LEP1GSC188_4751</name>
</gene>
<comment type="caution">
    <text evidence="2">The sequence shown here is derived from an EMBL/GenBank/DDBJ whole genome shotgun (WGS) entry which is preliminary data.</text>
</comment>
<feature type="region of interest" description="Disordered" evidence="1">
    <location>
        <begin position="47"/>
        <end position="66"/>
    </location>
</feature>
<evidence type="ECO:0000313" key="3">
    <source>
        <dbReference type="Proteomes" id="UP000011770"/>
    </source>
</evidence>
<organism evidence="2 3">
    <name type="scientific">Leptospira weilii serovar Topaz str. LT2116</name>
    <dbReference type="NCBI Taxonomy" id="1088540"/>
    <lineage>
        <taxon>Bacteria</taxon>
        <taxon>Pseudomonadati</taxon>
        <taxon>Spirochaetota</taxon>
        <taxon>Spirochaetia</taxon>
        <taxon>Leptospirales</taxon>
        <taxon>Leptospiraceae</taxon>
        <taxon>Leptospira</taxon>
    </lineage>
</organism>
<accession>M3G8P9</accession>
<proteinExistence type="predicted"/>
<name>M3G8P9_9LEPT</name>
<dbReference type="EMBL" id="AHOR02000023">
    <property type="protein sequence ID" value="EMF82369.1"/>
    <property type="molecule type" value="Genomic_DNA"/>
</dbReference>
<reference evidence="2 3" key="1">
    <citation type="submission" date="2013-01" db="EMBL/GenBank/DDBJ databases">
        <authorList>
            <person name="Harkins D.M."/>
            <person name="Durkin A.S."/>
            <person name="Brinkac L.M."/>
            <person name="Haft D.H."/>
            <person name="Selengut J.D."/>
            <person name="Sanka R."/>
            <person name="DePew J."/>
            <person name="Purushe J."/>
            <person name="Tulsiani S.M."/>
            <person name="Graham G.C."/>
            <person name="Burns M.-A."/>
            <person name="Dohnt M.F."/>
            <person name="Smythe L.D."/>
            <person name="McKay D.B."/>
            <person name="Craig S.B."/>
            <person name="Vinetz J.M."/>
            <person name="Sutton G.G."/>
            <person name="Nierman W.C."/>
            <person name="Fouts D.E."/>
        </authorList>
    </citation>
    <scope>NUCLEOTIDE SEQUENCE [LARGE SCALE GENOMIC DNA]</scope>
    <source>
        <strain evidence="2 3">LT2116</strain>
    </source>
</reference>
<protein>
    <submittedName>
        <fullName evidence="2">Uncharacterized protein</fullName>
    </submittedName>
</protein>
<sequence>MPPACSRNCRATDFREEHGFQNPNFYKKPFLILFFLRSLLLFPKAETNSGSTRPQIKTRMLEENNI</sequence>
<evidence type="ECO:0000256" key="1">
    <source>
        <dbReference type="SAM" id="MobiDB-lite"/>
    </source>
</evidence>
<dbReference type="AlphaFoldDB" id="M3G8P9"/>
<evidence type="ECO:0000313" key="2">
    <source>
        <dbReference type="EMBL" id="EMF82369.1"/>
    </source>
</evidence>